<dbReference type="PRINTS" id="PR00412">
    <property type="entry name" value="EPOXHYDRLASE"/>
</dbReference>
<dbReference type="AlphaFoldDB" id="A0A368T938"/>
<accession>A0A368T938</accession>
<evidence type="ECO:0000313" key="4">
    <source>
        <dbReference type="EMBL" id="RCV60698.1"/>
    </source>
</evidence>
<evidence type="ECO:0000256" key="1">
    <source>
        <dbReference type="ARBA" id="ARBA00022801"/>
    </source>
</evidence>
<dbReference type="Pfam" id="PF00561">
    <property type="entry name" value="Abhydrolase_1"/>
    <property type="match status" value="1"/>
</dbReference>
<dbReference type="OrthoDB" id="9812774at2"/>
<sequence length="326" mass="36136">MDYSPRFGQAGRRAVRRERRRAEGRENGVLDGFRTTRIDTGEAEIAVAVAGSGPPLLLLHGFPQTHVMWHRVAPALSEDFTVVLSDLRGYGASSRPPATADHRPYGKRAMARDQVEVMRRLGFPAFAVAGHDRGGRCAYRMALDHPERVRALAVLDIVPTLDAYERVDADLAHGLWRWFLMAQRHPIPERIIAADPETFFFGTGSEVFAPEALAAYRAAVARPGAVQAMCEDYRAASTVDRADDAADRGRRRIRCPVLALWGARSTVHAWYDVLAVWRRWAEDVRGAALDSGHFLAEEAPEATTRHLRAFLTATARPPMPHTSGGR</sequence>
<proteinExistence type="predicted"/>
<dbReference type="Gene3D" id="3.40.50.1820">
    <property type="entry name" value="alpha/beta hydrolase"/>
    <property type="match status" value="1"/>
</dbReference>
<evidence type="ECO:0000259" key="3">
    <source>
        <dbReference type="Pfam" id="PF00561"/>
    </source>
</evidence>
<dbReference type="PANTHER" id="PTHR43329">
    <property type="entry name" value="EPOXIDE HYDROLASE"/>
    <property type="match status" value="1"/>
</dbReference>
<comment type="caution">
    <text evidence="4">The sequence shown here is derived from an EMBL/GenBank/DDBJ whole genome shotgun (WGS) entry which is preliminary data.</text>
</comment>
<feature type="region of interest" description="Disordered" evidence="2">
    <location>
        <begin position="1"/>
        <end position="28"/>
    </location>
</feature>
<dbReference type="GO" id="GO:0016787">
    <property type="term" value="F:hydrolase activity"/>
    <property type="evidence" value="ECO:0007669"/>
    <property type="project" value="UniProtKB-KW"/>
</dbReference>
<dbReference type="InterPro" id="IPR000073">
    <property type="entry name" value="AB_hydrolase_1"/>
</dbReference>
<reference evidence="4 5" key="1">
    <citation type="submission" date="2018-04" db="EMBL/GenBank/DDBJ databases">
        <title>Novel actinobacteria from marine sediment.</title>
        <authorList>
            <person name="Ng Z.Y."/>
            <person name="Tan G.Y.A."/>
        </authorList>
    </citation>
    <scope>NUCLEOTIDE SEQUENCE [LARGE SCALE GENOMIC DNA]</scope>
    <source>
        <strain evidence="4 5">TPS81</strain>
    </source>
</reference>
<keyword evidence="5" id="KW-1185">Reference proteome</keyword>
<keyword evidence="1 4" id="KW-0378">Hydrolase</keyword>
<protein>
    <submittedName>
        <fullName evidence="4">Alpha/beta hydrolase</fullName>
    </submittedName>
</protein>
<dbReference type="SUPFAM" id="SSF53474">
    <property type="entry name" value="alpha/beta-Hydrolases"/>
    <property type="match status" value="1"/>
</dbReference>
<name>A0A368T938_9ACTN</name>
<dbReference type="PRINTS" id="PR00111">
    <property type="entry name" value="ABHYDROLASE"/>
</dbReference>
<dbReference type="InterPro" id="IPR000639">
    <property type="entry name" value="Epox_hydrolase-like"/>
</dbReference>
<organism evidence="4 5">
    <name type="scientific">Marinitenerispora sediminis</name>
    <dbReference type="NCBI Taxonomy" id="1931232"/>
    <lineage>
        <taxon>Bacteria</taxon>
        <taxon>Bacillati</taxon>
        <taxon>Actinomycetota</taxon>
        <taxon>Actinomycetes</taxon>
        <taxon>Streptosporangiales</taxon>
        <taxon>Nocardiopsidaceae</taxon>
        <taxon>Marinitenerispora</taxon>
    </lineage>
</organism>
<feature type="domain" description="AB hydrolase-1" evidence="3">
    <location>
        <begin position="54"/>
        <end position="300"/>
    </location>
</feature>
<evidence type="ECO:0000313" key="5">
    <source>
        <dbReference type="Proteomes" id="UP000253318"/>
    </source>
</evidence>
<dbReference type="Proteomes" id="UP000253318">
    <property type="component" value="Unassembled WGS sequence"/>
</dbReference>
<evidence type="ECO:0000256" key="2">
    <source>
        <dbReference type="SAM" id="MobiDB-lite"/>
    </source>
</evidence>
<dbReference type="EMBL" id="QEIN01000034">
    <property type="protein sequence ID" value="RCV60698.1"/>
    <property type="molecule type" value="Genomic_DNA"/>
</dbReference>
<gene>
    <name evidence="4" type="ORF">DEF24_06340</name>
</gene>
<dbReference type="InterPro" id="IPR029058">
    <property type="entry name" value="AB_hydrolase_fold"/>
</dbReference>